<keyword evidence="3" id="KW-1185">Reference proteome</keyword>
<dbReference type="GO" id="GO:0004519">
    <property type="term" value="F:endonuclease activity"/>
    <property type="evidence" value="ECO:0007669"/>
    <property type="project" value="UniProtKB-KW"/>
</dbReference>
<dbReference type="AlphaFoldDB" id="A0A2S5A754"/>
<dbReference type="InterPro" id="IPR002591">
    <property type="entry name" value="Phosphodiest/P_Trfase"/>
</dbReference>
<dbReference type="EMBL" id="PQVF01000002">
    <property type="protein sequence ID" value="POY38418.1"/>
    <property type="molecule type" value="Genomic_DNA"/>
</dbReference>
<keyword evidence="1" id="KW-0732">Signal</keyword>
<accession>A0A2S5A754</accession>
<feature type="chain" id="PRO_5015772318" evidence="1">
    <location>
        <begin position="25"/>
        <end position="456"/>
    </location>
</feature>
<dbReference type="Pfam" id="PF01663">
    <property type="entry name" value="Phosphodiest"/>
    <property type="match status" value="1"/>
</dbReference>
<dbReference type="Gene3D" id="3.40.720.10">
    <property type="entry name" value="Alkaline Phosphatase, subunit A"/>
    <property type="match status" value="1"/>
</dbReference>
<name>A0A2S5A754_9SPHI</name>
<dbReference type="PANTHER" id="PTHR10151:SF120">
    <property type="entry name" value="BIS(5'-ADENOSYL)-TRIPHOSPHATASE"/>
    <property type="match status" value="1"/>
</dbReference>
<reference evidence="2 3" key="1">
    <citation type="submission" date="2018-01" db="EMBL/GenBank/DDBJ databases">
        <authorList>
            <person name="Gaut B.S."/>
            <person name="Morton B.R."/>
            <person name="Clegg M.T."/>
            <person name="Duvall M.R."/>
        </authorList>
    </citation>
    <scope>NUCLEOTIDE SEQUENCE [LARGE SCALE GENOMIC DNA]</scope>
    <source>
        <strain evidence="2 3">HR-AV</strain>
    </source>
</reference>
<keyword evidence="2" id="KW-0255">Endonuclease</keyword>
<dbReference type="GO" id="GO:0016787">
    <property type="term" value="F:hydrolase activity"/>
    <property type="evidence" value="ECO:0007669"/>
    <property type="project" value="UniProtKB-ARBA"/>
</dbReference>
<organism evidence="2 3">
    <name type="scientific">Solitalea longa</name>
    <dbReference type="NCBI Taxonomy" id="2079460"/>
    <lineage>
        <taxon>Bacteria</taxon>
        <taxon>Pseudomonadati</taxon>
        <taxon>Bacteroidota</taxon>
        <taxon>Sphingobacteriia</taxon>
        <taxon>Sphingobacteriales</taxon>
        <taxon>Sphingobacteriaceae</taxon>
        <taxon>Solitalea</taxon>
    </lineage>
</organism>
<dbReference type="CDD" id="cd16018">
    <property type="entry name" value="Enpp"/>
    <property type="match status" value="1"/>
</dbReference>
<dbReference type="InterPro" id="IPR017850">
    <property type="entry name" value="Alkaline_phosphatase_core_sf"/>
</dbReference>
<gene>
    <name evidence="2" type="ORF">C3K47_03190</name>
</gene>
<comment type="caution">
    <text evidence="2">The sequence shown here is derived from an EMBL/GenBank/DDBJ whole genome shotgun (WGS) entry which is preliminary data.</text>
</comment>
<keyword evidence="2" id="KW-0540">Nuclease</keyword>
<dbReference type="SUPFAM" id="SSF53649">
    <property type="entry name" value="Alkaline phosphatase-like"/>
    <property type="match status" value="1"/>
</dbReference>
<evidence type="ECO:0000256" key="1">
    <source>
        <dbReference type="SAM" id="SignalP"/>
    </source>
</evidence>
<proteinExistence type="predicted"/>
<protein>
    <submittedName>
        <fullName evidence="2">AP endonuclease</fullName>
    </submittedName>
</protein>
<dbReference type="OrthoDB" id="9779418at2"/>
<evidence type="ECO:0000313" key="2">
    <source>
        <dbReference type="EMBL" id="POY38418.1"/>
    </source>
</evidence>
<keyword evidence="2" id="KW-0378">Hydrolase</keyword>
<dbReference type="PANTHER" id="PTHR10151">
    <property type="entry name" value="ECTONUCLEOTIDE PYROPHOSPHATASE/PHOSPHODIESTERASE"/>
    <property type="match status" value="1"/>
</dbReference>
<dbReference type="RefSeq" id="WP_103787658.1">
    <property type="nucleotide sequence ID" value="NZ_PQVF01000002.1"/>
</dbReference>
<feature type="signal peptide" evidence="1">
    <location>
        <begin position="1"/>
        <end position="24"/>
    </location>
</feature>
<sequence>MKKLIITSALILAVIAAFTSKVSAQNAQAKYVVLVTIDGFRPEFYLDSTYAMPTVRELMKNGVAAQGLNPVFPSVTYPDHTTMVTGVTPAKHGVYYNTPFEAEGQSGKWYWDYQTIKVETLWDAMHKAGRKTACVRWPVTVNAPIDYRIPEYWNHKDMSDARPYTSAATAPAGLWKEVQDNATGVLEANDLGAENNELIGDENVARISSYIIRKYKPNFIALHLACTDHYEHAEGRESYMVRAAVAGADRNIKTLMEGINRAGIADSTLIVILGDHGFENIYRSFNPNYLLKQNGLINDAKKGDWKAQFHTSGGSAFLQLKDPNDKATLAKVKTILQNVPDSVKNYFALVDKDKMDAIGADPNSPLALTGLNGTTFGGKSTVLIEKFDKVRGTHGYFPDHKQIETGFVAFGPGLQKGVVIPIMNMVDVAPLIVKLSGIELKGMQGQVPADFIKKGL</sequence>
<evidence type="ECO:0000313" key="3">
    <source>
        <dbReference type="Proteomes" id="UP000236893"/>
    </source>
</evidence>
<dbReference type="Proteomes" id="UP000236893">
    <property type="component" value="Unassembled WGS sequence"/>
</dbReference>